<comment type="subcellular location">
    <subcellularLocation>
        <location evidence="1">Cell membrane</location>
        <topology evidence="1">Single-pass type II membrane protein</topology>
    </subcellularLocation>
    <subcellularLocation>
        <location evidence="2">Secreted</location>
    </subcellularLocation>
</comment>
<feature type="binding site" evidence="19">
    <location>
        <position position="280"/>
    </location>
    <ligand>
        <name>Zn(2+)</name>
        <dbReference type="ChEBI" id="CHEBI:29105"/>
        <note>ligand shared between all trimeric partners</note>
    </ligand>
</feature>
<evidence type="ECO:0000256" key="8">
    <source>
        <dbReference type="ARBA" id="ARBA00022692"/>
    </source>
</evidence>
<comment type="function">
    <text evidence="15">Cytokine that binds to TNFRSF10A/TRAILR1, TNFRSF10B/TRAILR2, TNFRSF10C/TRAILR3, TNFRSF10D/TRAILR4 and possibly also to TNFRSF11B/OPG. Induces apoptosis. Its activity may be modulated by binding to the decoy receptors TNFRSF10C/TRAILR3, TNFRSF10D/TRAILR4 and TNFRSF11B/OPG that cannot induce apoptosis.</text>
</comment>
<keyword evidence="9" id="KW-0053">Apoptosis</keyword>
<feature type="region of interest" description="Disordered" evidence="20">
    <location>
        <begin position="1"/>
        <end position="50"/>
    </location>
</feature>
<dbReference type="GO" id="GO:0005164">
    <property type="term" value="F:tumor necrosis factor receptor binding"/>
    <property type="evidence" value="ECO:0007669"/>
    <property type="project" value="InterPro"/>
</dbReference>
<dbReference type="AlphaFoldDB" id="A0A9Q0XDF6"/>
<feature type="domain" description="THD" evidence="22">
    <location>
        <begin position="171"/>
        <end position="330"/>
    </location>
</feature>
<keyword evidence="11 19" id="KW-0862">Zinc</keyword>
<evidence type="ECO:0000256" key="7">
    <source>
        <dbReference type="ARBA" id="ARBA00022553"/>
    </source>
</evidence>
<evidence type="ECO:0000256" key="10">
    <source>
        <dbReference type="ARBA" id="ARBA00022723"/>
    </source>
</evidence>
<keyword evidence="24" id="KW-1185">Reference proteome</keyword>
<protein>
    <recommendedName>
        <fullName evidence="17">Tumor necrosis factor ligand superfamily member 10</fullName>
    </recommendedName>
    <alternativeName>
        <fullName evidence="18">TNF-related apoptosis-inducing ligand</fullName>
    </alternativeName>
</protein>
<evidence type="ECO:0000256" key="16">
    <source>
        <dbReference type="ARBA" id="ARBA00063957"/>
    </source>
</evidence>
<evidence type="ECO:0000256" key="21">
    <source>
        <dbReference type="SAM" id="Phobius"/>
    </source>
</evidence>
<evidence type="ECO:0000256" key="13">
    <source>
        <dbReference type="ARBA" id="ARBA00022989"/>
    </source>
</evidence>
<keyword evidence="14 21" id="KW-0472">Membrane</keyword>
<dbReference type="PROSITE" id="PS50049">
    <property type="entry name" value="THD_2"/>
    <property type="match status" value="1"/>
</dbReference>
<evidence type="ECO:0000256" key="14">
    <source>
        <dbReference type="ARBA" id="ARBA00023136"/>
    </source>
</evidence>
<reference evidence="23" key="1">
    <citation type="journal article" date="2023" name="DNA Res.">
        <title>Chromosome-level genome assembly of Phrynocephalus forsythii using third-generation DNA sequencing and Hi-C analysis.</title>
        <authorList>
            <person name="Qi Y."/>
            <person name="Zhao W."/>
            <person name="Zhao Y."/>
            <person name="Niu C."/>
            <person name="Cao S."/>
            <person name="Zhang Y."/>
        </authorList>
    </citation>
    <scope>NUCLEOTIDE SEQUENCE</scope>
    <source>
        <tissue evidence="23">Muscle</tissue>
    </source>
</reference>
<keyword evidence="4" id="KW-1003">Cell membrane</keyword>
<evidence type="ECO:0000256" key="1">
    <source>
        <dbReference type="ARBA" id="ARBA00004401"/>
    </source>
</evidence>
<evidence type="ECO:0000256" key="15">
    <source>
        <dbReference type="ARBA" id="ARBA00055277"/>
    </source>
</evidence>
<keyword evidence="10 19" id="KW-0479">Metal-binding</keyword>
<evidence type="ECO:0000256" key="20">
    <source>
        <dbReference type="SAM" id="MobiDB-lite"/>
    </source>
</evidence>
<feature type="compositionally biased region" description="Polar residues" evidence="20">
    <location>
        <begin position="145"/>
        <end position="161"/>
    </location>
</feature>
<keyword evidence="7" id="KW-0597">Phosphoprotein</keyword>
<evidence type="ECO:0000256" key="2">
    <source>
        <dbReference type="ARBA" id="ARBA00004613"/>
    </source>
</evidence>
<evidence type="ECO:0000259" key="22">
    <source>
        <dbReference type="PROSITE" id="PS50049"/>
    </source>
</evidence>
<dbReference type="GO" id="GO:0005886">
    <property type="term" value="C:plasma membrane"/>
    <property type="evidence" value="ECO:0007669"/>
    <property type="project" value="UniProtKB-SubCell"/>
</dbReference>
<evidence type="ECO:0000256" key="6">
    <source>
        <dbReference type="ARBA" id="ARBA00022525"/>
    </source>
</evidence>
<dbReference type="Pfam" id="PF00229">
    <property type="entry name" value="TNF"/>
    <property type="match status" value="1"/>
</dbReference>
<evidence type="ECO:0000256" key="5">
    <source>
        <dbReference type="ARBA" id="ARBA00022514"/>
    </source>
</evidence>
<dbReference type="Gene3D" id="2.60.120.40">
    <property type="match status" value="1"/>
</dbReference>
<dbReference type="FunFam" id="2.60.120.40:FF:000014">
    <property type="entry name" value="Tumor necrosis factor ligand superfamily member"/>
    <property type="match status" value="1"/>
</dbReference>
<organism evidence="23 24">
    <name type="scientific">Phrynocephalus forsythii</name>
    <dbReference type="NCBI Taxonomy" id="171643"/>
    <lineage>
        <taxon>Eukaryota</taxon>
        <taxon>Metazoa</taxon>
        <taxon>Chordata</taxon>
        <taxon>Craniata</taxon>
        <taxon>Vertebrata</taxon>
        <taxon>Euteleostomi</taxon>
        <taxon>Lepidosauria</taxon>
        <taxon>Squamata</taxon>
        <taxon>Bifurcata</taxon>
        <taxon>Unidentata</taxon>
        <taxon>Episquamata</taxon>
        <taxon>Toxicofera</taxon>
        <taxon>Iguania</taxon>
        <taxon>Acrodonta</taxon>
        <taxon>Agamidae</taxon>
        <taxon>Agaminae</taxon>
        <taxon>Phrynocephalus</taxon>
    </lineage>
</organism>
<keyword evidence="13 21" id="KW-1133">Transmembrane helix</keyword>
<dbReference type="GO" id="GO:0006955">
    <property type="term" value="P:immune response"/>
    <property type="evidence" value="ECO:0007669"/>
    <property type="project" value="InterPro"/>
</dbReference>
<evidence type="ECO:0000313" key="23">
    <source>
        <dbReference type="EMBL" id="KAJ7310348.1"/>
    </source>
</evidence>
<dbReference type="CDD" id="cd00184">
    <property type="entry name" value="TNF"/>
    <property type="match status" value="1"/>
</dbReference>
<keyword evidence="8 21" id="KW-0812">Transmembrane</keyword>
<dbReference type="InterPro" id="IPR006052">
    <property type="entry name" value="TNF_dom"/>
</dbReference>
<name>A0A9Q0XDF6_9SAUR</name>
<evidence type="ECO:0000256" key="18">
    <source>
        <dbReference type="ARBA" id="ARBA00083215"/>
    </source>
</evidence>
<evidence type="ECO:0000256" key="11">
    <source>
        <dbReference type="ARBA" id="ARBA00022833"/>
    </source>
</evidence>
<evidence type="ECO:0000256" key="17">
    <source>
        <dbReference type="ARBA" id="ARBA00074586"/>
    </source>
</evidence>
<dbReference type="SMART" id="SM00207">
    <property type="entry name" value="TNF"/>
    <property type="match status" value="1"/>
</dbReference>
<dbReference type="OrthoDB" id="5980568at2759"/>
<comment type="caution">
    <text evidence="23">The sequence shown here is derived from an EMBL/GenBank/DDBJ whole genome shotgun (WGS) entry which is preliminary data.</text>
</comment>
<accession>A0A9Q0XDF6</accession>
<evidence type="ECO:0000256" key="19">
    <source>
        <dbReference type="PIRSR" id="PIRSR038013-50"/>
    </source>
</evidence>
<comment type="subunit">
    <text evidence="16">Homotrimer. One TNFSF10 homotrimer interacts with three TNFSF10A mononers. One TNFSF10 homotrimer interacts with three TNFSF10B mononers.</text>
</comment>
<evidence type="ECO:0000256" key="9">
    <source>
        <dbReference type="ARBA" id="ARBA00022703"/>
    </source>
</evidence>
<gene>
    <name evidence="23" type="ORF">JRQ81_007257</name>
</gene>
<dbReference type="SUPFAM" id="SSF49842">
    <property type="entry name" value="TNF-like"/>
    <property type="match status" value="1"/>
</dbReference>
<keyword evidence="12" id="KW-0735">Signal-anchor</keyword>
<proteinExistence type="inferred from homology"/>
<comment type="similarity">
    <text evidence="3">Belongs to the tumor necrosis factor family.</text>
</comment>
<dbReference type="GO" id="GO:0046872">
    <property type="term" value="F:metal ion binding"/>
    <property type="evidence" value="ECO:0007669"/>
    <property type="project" value="UniProtKB-KW"/>
</dbReference>
<dbReference type="PANTHER" id="PTHR11471">
    <property type="entry name" value="TUMOR NECROSIS FACTOR FAMILY MEMBER"/>
    <property type="match status" value="1"/>
</dbReference>
<feature type="transmembrane region" description="Helical" evidence="21">
    <location>
        <begin position="57"/>
        <end position="81"/>
    </location>
</feature>
<evidence type="ECO:0000256" key="4">
    <source>
        <dbReference type="ARBA" id="ARBA00022475"/>
    </source>
</evidence>
<dbReference type="GO" id="GO:0005615">
    <property type="term" value="C:extracellular space"/>
    <property type="evidence" value="ECO:0007669"/>
    <property type="project" value="UniProtKB-KW"/>
</dbReference>
<keyword evidence="6" id="KW-0964">Secreted</keyword>
<dbReference type="PIRSF" id="PIRSF038013">
    <property type="entry name" value="TNF10_TNF11"/>
    <property type="match status" value="1"/>
</dbReference>
<dbReference type="InterPro" id="IPR017355">
    <property type="entry name" value="TNF_ligand_10/11"/>
</dbReference>
<dbReference type="GO" id="GO:0005125">
    <property type="term" value="F:cytokine activity"/>
    <property type="evidence" value="ECO:0007669"/>
    <property type="project" value="UniProtKB-KW"/>
</dbReference>
<dbReference type="GO" id="GO:0006915">
    <property type="term" value="P:apoptotic process"/>
    <property type="evidence" value="ECO:0007669"/>
    <property type="project" value="UniProtKB-KW"/>
</dbReference>
<evidence type="ECO:0000313" key="24">
    <source>
        <dbReference type="Proteomes" id="UP001142489"/>
    </source>
</evidence>
<evidence type="ECO:0000256" key="3">
    <source>
        <dbReference type="ARBA" id="ARBA00008670"/>
    </source>
</evidence>
<dbReference type="PANTHER" id="PTHR11471:SF28">
    <property type="entry name" value="DEATH LIGAND 1B-RELATED"/>
    <property type="match status" value="1"/>
</dbReference>
<keyword evidence="5" id="KW-0202">Cytokine</keyword>
<dbReference type="Proteomes" id="UP001142489">
    <property type="component" value="Unassembled WGS sequence"/>
</dbReference>
<dbReference type="EMBL" id="JAPFRF010000015">
    <property type="protein sequence ID" value="KAJ7310348.1"/>
    <property type="molecule type" value="Genomic_DNA"/>
</dbReference>
<sequence length="332" mass="36376">MAPWPGAKTAEVPAGQPYFRSDSSDSAAQMLPSAEEGEAPPPAGKGARRQEERCSPLWLAVAAMAVLAVQVASTTGLFVYFSVSIGKLKAQAQGSSEELRCLTLLNRLQDLSDWEELVSNQACLKLAGSIKDYMAMVMKEEVRQMAQQGASEKAGNSSEGQPANRRPGSRPSAHLTFGRQTQMQPGRPRLFGELHQSCRHPVHRWKKETMHAHLQNITYQEGKLHISQPGKYYVYAQIYFRYPTEGTGAPSLNHQLVQCVNLQSSHGQNILVLKGVGTKCWAQDASYGLHALYQGGLFDLKAGDKLFVSVSSLDINYDDEAGSYFGAFRLPG</sequence>
<dbReference type="InterPro" id="IPR008983">
    <property type="entry name" value="Tumour_necrosis_fac-like_dom"/>
</dbReference>
<dbReference type="GO" id="GO:2001238">
    <property type="term" value="P:positive regulation of extrinsic apoptotic signaling pathway"/>
    <property type="evidence" value="ECO:0007669"/>
    <property type="project" value="UniProtKB-ARBA"/>
</dbReference>
<evidence type="ECO:0000256" key="12">
    <source>
        <dbReference type="ARBA" id="ARBA00022968"/>
    </source>
</evidence>
<feature type="region of interest" description="Disordered" evidence="20">
    <location>
        <begin position="144"/>
        <end position="186"/>
    </location>
</feature>